<evidence type="ECO:0000256" key="1">
    <source>
        <dbReference type="SAM" id="Phobius"/>
    </source>
</evidence>
<feature type="transmembrane region" description="Helical" evidence="1">
    <location>
        <begin position="65"/>
        <end position="83"/>
    </location>
</feature>
<protein>
    <recommendedName>
        <fullName evidence="2">Sulfatase N-terminal domain-containing protein</fullName>
    </recommendedName>
</protein>
<feature type="transmembrane region" description="Helical" evidence="1">
    <location>
        <begin position="143"/>
        <end position="166"/>
    </location>
</feature>
<dbReference type="Pfam" id="PF00884">
    <property type="entry name" value="Sulfatase"/>
    <property type="match status" value="1"/>
</dbReference>
<reference evidence="4" key="1">
    <citation type="journal article" date="2017" name="Nat. Microbiol.">
        <title>Global analysis of biosynthetic gene clusters reveals vast potential of secondary metabolite production in Penicillium species.</title>
        <authorList>
            <person name="Nielsen J.C."/>
            <person name="Grijseels S."/>
            <person name="Prigent S."/>
            <person name="Ji B."/>
            <person name="Dainat J."/>
            <person name="Nielsen K.F."/>
            <person name="Frisvad J.C."/>
            <person name="Workman M."/>
            <person name="Nielsen J."/>
        </authorList>
    </citation>
    <scope>NUCLEOTIDE SEQUENCE [LARGE SCALE GENOMIC DNA]</scope>
    <source>
        <strain evidence="4">IBT 11843</strain>
    </source>
</reference>
<feature type="domain" description="Sulfatase N-terminal" evidence="2">
    <location>
        <begin position="459"/>
        <end position="734"/>
    </location>
</feature>
<dbReference type="AlphaFoldDB" id="A0A1V6PKP6"/>
<feature type="transmembrane region" description="Helical" evidence="1">
    <location>
        <begin position="95"/>
        <end position="123"/>
    </location>
</feature>
<name>A0A1V6PKP6_PENDC</name>
<keyword evidence="1" id="KW-1133">Transmembrane helix</keyword>
<dbReference type="EMBL" id="MDYL01000002">
    <property type="protein sequence ID" value="OQD77564.1"/>
    <property type="molecule type" value="Genomic_DNA"/>
</dbReference>
<keyword evidence="1" id="KW-0472">Membrane</keyword>
<feature type="transmembrane region" description="Helical" evidence="1">
    <location>
        <begin position="36"/>
        <end position="59"/>
    </location>
</feature>
<evidence type="ECO:0000259" key="2">
    <source>
        <dbReference type="Pfam" id="PF00884"/>
    </source>
</evidence>
<dbReference type="PANTHER" id="PTHR43751:SF3">
    <property type="entry name" value="SULFATASE N-TERMINAL DOMAIN-CONTAINING PROTEIN"/>
    <property type="match status" value="1"/>
</dbReference>
<evidence type="ECO:0000313" key="4">
    <source>
        <dbReference type="Proteomes" id="UP000191522"/>
    </source>
</evidence>
<accession>A0A1V6PKP6</accession>
<keyword evidence="1" id="KW-0812">Transmembrane</keyword>
<dbReference type="InterPro" id="IPR052701">
    <property type="entry name" value="GAG_Ulvan_Degrading_Sulfatases"/>
</dbReference>
<keyword evidence="4" id="KW-1185">Reference proteome</keyword>
<proteinExistence type="predicted"/>
<dbReference type="OMA" id="FMWNRIA"/>
<comment type="caution">
    <text evidence="3">The sequence shown here is derived from an EMBL/GenBank/DDBJ whole genome shotgun (WGS) entry which is preliminary data.</text>
</comment>
<dbReference type="SUPFAM" id="SSF53649">
    <property type="entry name" value="Alkaline phosphatase-like"/>
    <property type="match status" value="1"/>
</dbReference>
<dbReference type="Gene3D" id="3.40.720.10">
    <property type="entry name" value="Alkaline Phosphatase, subunit A"/>
    <property type="match status" value="1"/>
</dbReference>
<dbReference type="STRING" id="69771.A0A1V6PKP6"/>
<evidence type="ECO:0000313" key="3">
    <source>
        <dbReference type="EMBL" id="OQD77564.1"/>
    </source>
</evidence>
<dbReference type="Proteomes" id="UP000191522">
    <property type="component" value="Unassembled WGS sequence"/>
</dbReference>
<dbReference type="OrthoDB" id="103349at2759"/>
<dbReference type="InterPro" id="IPR017850">
    <property type="entry name" value="Alkaline_phosphatase_core_sf"/>
</dbReference>
<gene>
    <name evidence="3" type="ORF">PENDEC_c002G06834</name>
</gene>
<sequence>MKGVRAILFLLGQRLAEVYRSPGQTLDAFSNFARCYFYALAFWSLITAKLLHLYAHLYSLPASQFIIWGITFFFQDVAVLLLLRIIAQRGRTRPLAALGALVLIPFSLIVSAMAAANFSVYIFTGAEIHWKQAKSFTSDAAAVRTLLTGLTGFLIGEAIIVATAILTGRFVHRVAGGLLHVLAWPLRWLFARVTSCLAPLSQRLHIFPIRNKYKDLPDPEVYERIALEDDYLNDRPDDDFDDAFDRHHAQWDPRPITDRPLPRALILGAFSLFLLLRLVRPPDSVLLFLSGTLPLTTVYQGGQRHSPVDISGLPLGYSYLDGADTLHPPPKWSWMPREPGPGFSDWEPDNHAFHYDNGRNPIHISNLQEPLLEPVQRAIVENNLKIKHVVLLKLESARADIFPLRNDSFMRERIAKSYEDNRIPEDVLERIGNLTPTAEYLTGFSTGFDQDNGIQRSRPAYGGLSARNAYTTSTYTLKSLEGTLCGVSPLVADLNREFEHHIYQPCMPHVFDMLGRQPGITQQTDDFTLWPWHSIWMQSVTETYDNQDKLTPKLGYFDKQTKETIEKPSAKHYPPKTEEVNYYGYADTELEEYIRDAIDDAEGNHERLFLTHLTGTTHHPWGLPNNTYEQIMGSNKGHNEDLNRYLNTIGFVDGWLQTILNILEEKGVADETLIVMAGDHGLSLPNDGGITPYDNPHVGNFQVPIVFAHPKLPPIEIQAPVSSIQIVPSIIDLLIESSSLPKDTTHVARDIRSLYEGQSLIRPLIQEQHGTQDWQFTVMNTGGTWLSVRSAARPQFRLVIPLINDVEWRFSDLFIDPNEEKPILRFNLADMANTVRKLYDDEILHWLYDAVYVSNWWVKENWDRYGYNPGPKNVSD</sequence>
<dbReference type="InterPro" id="IPR000917">
    <property type="entry name" value="Sulfatase_N"/>
</dbReference>
<organism evidence="3 4">
    <name type="scientific">Penicillium decumbens</name>
    <dbReference type="NCBI Taxonomy" id="69771"/>
    <lineage>
        <taxon>Eukaryota</taxon>
        <taxon>Fungi</taxon>
        <taxon>Dikarya</taxon>
        <taxon>Ascomycota</taxon>
        <taxon>Pezizomycotina</taxon>
        <taxon>Eurotiomycetes</taxon>
        <taxon>Eurotiomycetidae</taxon>
        <taxon>Eurotiales</taxon>
        <taxon>Aspergillaceae</taxon>
        <taxon>Penicillium</taxon>
    </lineage>
</organism>
<dbReference type="PANTHER" id="PTHR43751">
    <property type="entry name" value="SULFATASE"/>
    <property type="match status" value="1"/>
</dbReference>